<evidence type="ECO:0000313" key="2">
    <source>
        <dbReference type="EMBL" id="TCO07140.1"/>
    </source>
</evidence>
<proteinExistence type="predicted"/>
<dbReference type="InterPro" id="IPR000847">
    <property type="entry name" value="LysR_HTH_N"/>
</dbReference>
<dbReference type="PANTHER" id="PTHR30432:SF1">
    <property type="entry name" value="DNA-BINDING TRANSCRIPTIONAL DUAL REGULATOR MODE"/>
    <property type="match status" value="1"/>
</dbReference>
<feature type="domain" description="HTH lysR-type" evidence="1">
    <location>
        <begin position="25"/>
        <end position="83"/>
    </location>
</feature>
<comment type="caution">
    <text evidence="2">The sequence shown here is derived from an EMBL/GenBank/DDBJ whole genome shotgun (WGS) entry which is preliminary data.</text>
</comment>
<organism evidence="2 3">
    <name type="scientific">Natronoflexus pectinivorans</name>
    <dbReference type="NCBI Taxonomy" id="682526"/>
    <lineage>
        <taxon>Bacteria</taxon>
        <taxon>Pseudomonadati</taxon>
        <taxon>Bacteroidota</taxon>
        <taxon>Bacteroidia</taxon>
        <taxon>Marinilabiliales</taxon>
        <taxon>Marinilabiliaceae</taxon>
        <taxon>Natronoflexus</taxon>
    </lineage>
</organism>
<dbReference type="RefSeq" id="WP_207916046.1">
    <property type="nucleotide sequence ID" value="NZ_SLWK01000010.1"/>
</dbReference>
<accession>A0A4R2GFY6</accession>
<dbReference type="InterPro" id="IPR036390">
    <property type="entry name" value="WH_DNA-bd_sf"/>
</dbReference>
<name>A0A4R2GFY6_9BACT</name>
<dbReference type="GO" id="GO:0003700">
    <property type="term" value="F:DNA-binding transcription factor activity"/>
    <property type="evidence" value="ECO:0007669"/>
    <property type="project" value="InterPro"/>
</dbReference>
<dbReference type="EMBL" id="SLWK01000010">
    <property type="protein sequence ID" value="TCO07140.1"/>
    <property type="molecule type" value="Genomic_DNA"/>
</dbReference>
<protein>
    <submittedName>
        <fullName evidence="2">Molybdate transport system regulatory protein</fullName>
    </submittedName>
</protein>
<dbReference type="AlphaFoldDB" id="A0A4R2GFY6"/>
<dbReference type="Gene3D" id="1.10.10.10">
    <property type="entry name" value="Winged helix-like DNA-binding domain superfamily/Winged helix DNA-binding domain"/>
    <property type="match status" value="1"/>
</dbReference>
<reference evidence="2 3" key="1">
    <citation type="submission" date="2019-03" db="EMBL/GenBank/DDBJ databases">
        <title>Genomic Encyclopedia of Type Strains, Phase IV (KMG-IV): sequencing the most valuable type-strain genomes for metagenomic binning, comparative biology and taxonomic classification.</title>
        <authorList>
            <person name="Goeker M."/>
        </authorList>
    </citation>
    <scope>NUCLEOTIDE SEQUENCE [LARGE SCALE GENOMIC DNA]</scope>
    <source>
        <strain evidence="2 3">DSM 24179</strain>
    </source>
</reference>
<keyword evidence="3" id="KW-1185">Reference proteome</keyword>
<dbReference type="PANTHER" id="PTHR30432">
    <property type="entry name" value="TRANSCRIPTIONAL REGULATOR MODE"/>
    <property type="match status" value="1"/>
</dbReference>
<dbReference type="Proteomes" id="UP000295221">
    <property type="component" value="Unassembled WGS sequence"/>
</dbReference>
<evidence type="ECO:0000313" key="3">
    <source>
        <dbReference type="Proteomes" id="UP000295221"/>
    </source>
</evidence>
<gene>
    <name evidence="2" type="ORF">EV194_110143</name>
</gene>
<dbReference type="InterPro" id="IPR051815">
    <property type="entry name" value="Molybdate_resp_trans_reg"/>
</dbReference>
<sequence>MVDIQCNINIKRNGVAFLSNSKTSLLQEIASHGSLSGAAKHLSISYQHAWNMIDEMNRVAPEPLVAKQRGGANGGGAVLTPYGKRILKEFQYIESHIKSLIKKLNTEIAF</sequence>
<dbReference type="InterPro" id="IPR036388">
    <property type="entry name" value="WH-like_DNA-bd_sf"/>
</dbReference>
<dbReference type="SUPFAM" id="SSF46785">
    <property type="entry name" value="Winged helix' DNA-binding domain"/>
    <property type="match status" value="1"/>
</dbReference>
<dbReference type="Pfam" id="PF00126">
    <property type="entry name" value="HTH_1"/>
    <property type="match status" value="1"/>
</dbReference>
<evidence type="ECO:0000259" key="1">
    <source>
        <dbReference type="Pfam" id="PF00126"/>
    </source>
</evidence>